<comment type="caution">
    <text evidence="1">The sequence shown here is derived from an EMBL/GenBank/DDBJ whole genome shotgun (WGS) entry which is preliminary data.</text>
</comment>
<proteinExistence type="predicted"/>
<protein>
    <submittedName>
        <fullName evidence="1">Uncharacterized protein</fullName>
    </submittedName>
</protein>
<accession>A0ACB9NC40</accession>
<name>A0ACB9NC40_BAUVA</name>
<evidence type="ECO:0000313" key="1">
    <source>
        <dbReference type="EMBL" id="KAI4333750.1"/>
    </source>
</evidence>
<evidence type="ECO:0000313" key="2">
    <source>
        <dbReference type="Proteomes" id="UP000828941"/>
    </source>
</evidence>
<dbReference type="EMBL" id="CM039432">
    <property type="protein sequence ID" value="KAI4333750.1"/>
    <property type="molecule type" value="Genomic_DNA"/>
</dbReference>
<sequence length="345" mass="38775">MAVSEWKLPTRREEEAVGKYLEEERNFMAAENYYVNDHAVQIRRYAVQLVTKFSQGNTDDAFVFYLAMNYFDRYVSRHGLPNNQGTEEDTIQWLVVCCITIASKMRRKSFTVDSFLADKHLEIPLQRIMEGELLILNALEWRMRPITPICYLDHYYPKFVALGGLSRRCINEIIVQSQGELSFTRARPSEIALSSLVAAATILYPGQASSINDTFPDPPCLHDMINLCHKKNIQILRLGGQSAEQSEESETANSRRKGKAPETEIVPAYEDIPKKQMNFPIRWVTDTDGEVNLPPLEDQGGSQSQDPPTSEVNSDGNTGGATFCGCPCNCNCNLLEGLSGCCNIL</sequence>
<keyword evidence="2" id="KW-1185">Reference proteome</keyword>
<dbReference type="Proteomes" id="UP000828941">
    <property type="component" value="Chromosome 7"/>
</dbReference>
<organism evidence="1 2">
    <name type="scientific">Bauhinia variegata</name>
    <name type="common">Purple orchid tree</name>
    <name type="synonym">Phanera variegata</name>
    <dbReference type="NCBI Taxonomy" id="167791"/>
    <lineage>
        <taxon>Eukaryota</taxon>
        <taxon>Viridiplantae</taxon>
        <taxon>Streptophyta</taxon>
        <taxon>Embryophyta</taxon>
        <taxon>Tracheophyta</taxon>
        <taxon>Spermatophyta</taxon>
        <taxon>Magnoliopsida</taxon>
        <taxon>eudicotyledons</taxon>
        <taxon>Gunneridae</taxon>
        <taxon>Pentapetalae</taxon>
        <taxon>rosids</taxon>
        <taxon>fabids</taxon>
        <taxon>Fabales</taxon>
        <taxon>Fabaceae</taxon>
        <taxon>Cercidoideae</taxon>
        <taxon>Cercideae</taxon>
        <taxon>Bauhiniinae</taxon>
        <taxon>Bauhinia</taxon>
    </lineage>
</organism>
<gene>
    <name evidence="1" type="ORF">L6164_018519</name>
</gene>
<reference evidence="1 2" key="1">
    <citation type="journal article" date="2022" name="DNA Res.">
        <title>Chromosomal-level genome assembly of the orchid tree Bauhinia variegata (Leguminosae; Cercidoideae) supports the allotetraploid origin hypothesis of Bauhinia.</title>
        <authorList>
            <person name="Zhong Y."/>
            <person name="Chen Y."/>
            <person name="Zheng D."/>
            <person name="Pang J."/>
            <person name="Liu Y."/>
            <person name="Luo S."/>
            <person name="Meng S."/>
            <person name="Qian L."/>
            <person name="Wei D."/>
            <person name="Dai S."/>
            <person name="Zhou R."/>
        </authorList>
    </citation>
    <scope>NUCLEOTIDE SEQUENCE [LARGE SCALE GENOMIC DNA]</scope>
    <source>
        <strain evidence="1">BV-YZ2020</strain>
    </source>
</reference>